<dbReference type="InterPro" id="IPR027417">
    <property type="entry name" value="P-loop_NTPase"/>
</dbReference>
<reference evidence="5" key="1">
    <citation type="submission" date="2021-09" db="EMBL/GenBank/DDBJ databases">
        <title>A high-quality genome of the endoparasitic fungus Hirsutella rhossiliensis with a comparison of Hirsutella genomes reveals transposable elements contributing to genome size variation.</title>
        <authorList>
            <person name="Lin R."/>
            <person name="Jiao Y."/>
            <person name="Sun X."/>
            <person name="Ling J."/>
            <person name="Xie B."/>
            <person name="Cheng X."/>
        </authorList>
    </citation>
    <scope>NUCLEOTIDE SEQUENCE</scope>
    <source>
        <strain evidence="5">HR02</strain>
    </source>
</reference>
<gene>
    <name evidence="5" type="ORF">HRG_00753</name>
</gene>
<feature type="repeat" description="ANK" evidence="2">
    <location>
        <begin position="475"/>
        <end position="507"/>
    </location>
</feature>
<dbReference type="PANTHER" id="PTHR10039:SF5">
    <property type="entry name" value="NACHT DOMAIN-CONTAINING PROTEIN"/>
    <property type="match status" value="1"/>
</dbReference>
<dbReference type="EMBL" id="JAIZPD010000001">
    <property type="protein sequence ID" value="KAH0968111.1"/>
    <property type="molecule type" value="Genomic_DNA"/>
</dbReference>
<protein>
    <submittedName>
        <fullName evidence="5">Ankyrin repeats (3 copies) domain-containing protein</fullName>
    </submittedName>
</protein>
<evidence type="ECO:0000313" key="5">
    <source>
        <dbReference type="EMBL" id="KAH0968111.1"/>
    </source>
</evidence>
<dbReference type="Proteomes" id="UP000824596">
    <property type="component" value="Unassembled WGS sequence"/>
</dbReference>
<evidence type="ECO:0000256" key="2">
    <source>
        <dbReference type="PROSITE-ProRule" id="PRU00023"/>
    </source>
</evidence>
<dbReference type="PROSITE" id="PS50297">
    <property type="entry name" value="ANK_REP_REGION"/>
    <property type="match status" value="1"/>
</dbReference>
<dbReference type="PROSITE" id="PS50088">
    <property type="entry name" value="ANK_REPEAT"/>
    <property type="match status" value="1"/>
</dbReference>
<accession>A0A9P8N8U1</accession>
<dbReference type="RefSeq" id="XP_044725624.1">
    <property type="nucleotide sequence ID" value="XM_044859224.1"/>
</dbReference>
<organism evidence="5 6">
    <name type="scientific">Hirsutella rhossiliensis</name>
    <dbReference type="NCBI Taxonomy" id="111463"/>
    <lineage>
        <taxon>Eukaryota</taxon>
        <taxon>Fungi</taxon>
        <taxon>Dikarya</taxon>
        <taxon>Ascomycota</taxon>
        <taxon>Pezizomycotina</taxon>
        <taxon>Sordariomycetes</taxon>
        <taxon>Hypocreomycetidae</taxon>
        <taxon>Hypocreales</taxon>
        <taxon>Ophiocordycipitaceae</taxon>
        <taxon>Hirsutella</taxon>
    </lineage>
</organism>
<sequence length="533" mass="60602">MLDRFEDIGCAAEGTCLWLLQHKSYRRWTDCDRGLLWIKGKPGSGKSTLLRYAYDKMKSNIRKEDLILNFFFHGRGADLQKTPLGLIRSLLHQVLEQVPGALQDLVAKHKQRCDSVGKEGDKWHWHANELQRFFRSSLPTVLKSHHVWLFVDALDECGEEGAVDLVQEFESLLQGLPTGLQFHICFTCRHYPILALNCELKICVEDRNKSDISTYVEARLAKFDAPTRSAISNLVTTRASGIFMWAHLVVKRVLKLEREGEGFKRIEEAVYAIPQGLDELYRNLVGSMNDRLASLKLIQWICFATRPLSLDELRWAMAADADCPHKSLHQCQSAADYAKDSGMMERKVKTLSCGLAEVVESSNAQVVQFIHQSVKDFFVDKGLSALDGNLRTIETETGVAHYRMSRTCIRYLAMEEVAQSIASNHHLEAEFPLLRYATMSWIAHAKHSEAKVSQENLLDDFHWPLEDVVRTWNVHRRTPLLYAAERGHETVVQELLLKKADVNVQDIIGATALHWAAPRGHKTIWGYAISLGN</sequence>
<dbReference type="SUPFAM" id="SSF48403">
    <property type="entry name" value="Ankyrin repeat"/>
    <property type="match status" value="1"/>
</dbReference>
<dbReference type="Pfam" id="PF24883">
    <property type="entry name" value="NPHP3_N"/>
    <property type="match status" value="1"/>
</dbReference>
<dbReference type="PANTHER" id="PTHR10039">
    <property type="entry name" value="AMELOGENIN"/>
    <property type="match status" value="1"/>
</dbReference>
<dbReference type="InterPro" id="IPR054471">
    <property type="entry name" value="GPIID_WHD"/>
</dbReference>
<dbReference type="SUPFAM" id="SSF52540">
    <property type="entry name" value="P-loop containing nucleoside triphosphate hydrolases"/>
    <property type="match status" value="1"/>
</dbReference>
<dbReference type="AlphaFoldDB" id="A0A9P8N8U1"/>
<keyword evidence="6" id="KW-1185">Reference proteome</keyword>
<evidence type="ECO:0000259" key="3">
    <source>
        <dbReference type="Pfam" id="PF22939"/>
    </source>
</evidence>
<proteinExistence type="predicted"/>
<dbReference type="InterPro" id="IPR056884">
    <property type="entry name" value="NPHP3-like_N"/>
</dbReference>
<evidence type="ECO:0000256" key="1">
    <source>
        <dbReference type="ARBA" id="ARBA00022737"/>
    </source>
</evidence>
<dbReference type="Gene3D" id="1.25.40.20">
    <property type="entry name" value="Ankyrin repeat-containing domain"/>
    <property type="match status" value="1"/>
</dbReference>
<keyword evidence="1" id="KW-0677">Repeat</keyword>
<dbReference type="InterPro" id="IPR002110">
    <property type="entry name" value="Ankyrin_rpt"/>
</dbReference>
<dbReference type="OrthoDB" id="4927284at2759"/>
<dbReference type="SMART" id="SM00248">
    <property type="entry name" value="ANK"/>
    <property type="match status" value="1"/>
</dbReference>
<dbReference type="InterPro" id="IPR036770">
    <property type="entry name" value="Ankyrin_rpt-contain_sf"/>
</dbReference>
<dbReference type="Pfam" id="PF22939">
    <property type="entry name" value="WHD_GPIID"/>
    <property type="match status" value="1"/>
</dbReference>
<keyword evidence="2" id="KW-0040">ANK repeat</keyword>
<dbReference type="Gene3D" id="3.40.50.300">
    <property type="entry name" value="P-loop containing nucleotide triphosphate hydrolases"/>
    <property type="match status" value="1"/>
</dbReference>
<evidence type="ECO:0000313" key="6">
    <source>
        <dbReference type="Proteomes" id="UP000824596"/>
    </source>
</evidence>
<name>A0A9P8N8U1_9HYPO</name>
<evidence type="ECO:0000259" key="4">
    <source>
        <dbReference type="Pfam" id="PF24883"/>
    </source>
</evidence>
<dbReference type="GeneID" id="68349882"/>
<feature type="domain" description="Nephrocystin 3-like N-terminal" evidence="4">
    <location>
        <begin position="14"/>
        <end position="189"/>
    </location>
</feature>
<comment type="caution">
    <text evidence="5">The sequence shown here is derived from an EMBL/GenBank/DDBJ whole genome shotgun (WGS) entry which is preliminary data.</text>
</comment>
<feature type="domain" description="GPI inositol-deacylase winged helix" evidence="3">
    <location>
        <begin position="295"/>
        <end position="384"/>
    </location>
</feature>
<dbReference type="Pfam" id="PF12796">
    <property type="entry name" value="Ank_2"/>
    <property type="match status" value="1"/>
</dbReference>